<evidence type="ECO:0000256" key="19">
    <source>
        <dbReference type="SAM" id="Phobius"/>
    </source>
</evidence>
<protein>
    <recommendedName>
        <fullName evidence="7 18">1-acyl-sn-glycerol-3-phosphate acyltransferase</fullName>
        <ecNumber evidence="6 18">2.3.1.51</ecNumber>
    </recommendedName>
</protein>
<comment type="similarity">
    <text evidence="5 18">Belongs to the 1-acyl-sn-glycerol-3-phosphate acyltransferase family.</text>
</comment>
<evidence type="ECO:0000256" key="15">
    <source>
        <dbReference type="ARBA" id="ARBA00023264"/>
    </source>
</evidence>
<dbReference type="GO" id="GO:0006654">
    <property type="term" value="P:phosphatidic acid biosynthetic process"/>
    <property type="evidence" value="ECO:0007669"/>
    <property type="project" value="TreeGrafter"/>
</dbReference>
<dbReference type="PANTHER" id="PTHR10434">
    <property type="entry name" value="1-ACYL-SN-GLYCEROL-3-PHOSPHATE ACYLTRANSFERASE"/>
    <property type="match status" value="1"/>
</dbReference>
<keyword evidence="9 18" id="KW-0444">Lipid biosynthesis</keyword>
<reference evidence="21" key="1">
    <citation type="journal article" date="2020" name="mSystems">
        <title>Genome- and Community-Level Interaction Insights into Carbon Utilization and Element Cycling Functions of Hydrothermarchaeota in Hydrothermal Sediment.</title>
        <authorList>
            <person name="Zhou Z."/>
            <person name="Liu Y."/>
            <person name="Xu W."/>
            <person name="Pan J."/>
            <person name="Luo Z.H."/>
            <person name="Li M."/>
        </authorList>
    </citation>
    <scope>NUCLEOTIDE SEQUENCE [LARGE SCALE GENOMIC DNA]</scope>
    <source>
        <strain evidence="21">SpSt-477</strain>
    </source>
</reference>
<accession>A0A7C4W1Q6</accession>
<dbReference type="InterPro" id="IPR004552">
    <property type="entry name" value="AGP_acyltrans"/>
</dbReference>
<evidence type="ECO:0000256" key="12">
    <source>
        <dbReference type="ARBA" id="ARBA00023098"/>
    </source>
</evidence>
<organism evidence="21">
    <name type="scientific">Desulfatirhabdium butyrativorans</name>
    <dbReference type="NCBI Taxonomy" id="340467"/>
    <lineage>
        <taxon>Bacteria</taxon>
        <taxon>Pseudomonadati</taxon>
        <taxon>Thermodesulfobacteriota</taxon>
        <taxon>Desulfobacteria</taxon>
        <taxon>Desulfobacterales</taxon>
        <taxon>Desulfatirhabdiaceae</taxon>
        <taxon>Desulfatirhabdium</taxon>
    </lineage>
</organism>
<evidence type="ECO:0000256" key="18">
    <source>
        <dbReference type="RuleBase" id="RU361267"/>
    </source>
</evidence>
<dbReference type="Pfam" id="PF01553">
    <property type="entry name" value="Acyltransferase"/>
    <property type="match status" value="1"/>
</dbReference>
<evidence type="ECO:0000259" key="20">
    <source>
        <dbReference type="SMART" id="SM00563"/>
    </source>
</evidence>
<dbReference type="EC" id="2.3.1.51" evidence="6 18"/>
<dbReference type="SUPFAM" id="SSF69593">
    <property type="entry name" value="Glycerol-3-phosphate (1)-acyltransferase"/>
    <property type="match status" value="1"/>
</dbReference>
<sequence length="247" mass="27860">MNFKESLYLLRTLGIALWVILAVILFGTGAIIASFLDSRGNWPHIVARWWAKSILLVSRTKVKVRGLENIDPSKPYIFMPNHSSNFDIPVLLGHLPVQFRWLAKAELFKFPLFGYAMKRAGYISIDRSNRKSAFESLDQAAAAIRNGRSVLIFPEGTRSRDNRIQEFKKGGFVLAIKAGVPIVPVILHGTWQIMAKTGITIRPGDVLLEILQPIDTTAYPLNQKERLMDDLRQRMIEVYEAGKAAGR</sequence>
<name>A0A7C4W1Q6_9BACT</name>
<comment type="pathway">
    <text evidence="4">Lipid metabolism.</text>
</comment>
<comment type="function">
    <text evidence="17">Converts lysophosphatidic acid (LPA) into phosphatidic acid by incorporating acyl moiety at the 2 position.</text>
</comment>
<proteinExistence type="inferred from homology"/>
<dbReference type="GO" id="GO:0003841">
    <property type="term" value="F:1-acylglycerol-3-phosphate O-acyltransferase activity"/>
    <property type="evidence" value="ECO:0007669"/>
    <property type="project" value="UniProtKB-UniRule"/>
</dbReference>
<keyword evidence="16 18" id="KW-0012">Acyltransferase</keyword>
<evidence type="ECO:0000256" key="7">
    <source>
        <dbReference type="ARBA" id="ARBA00016139"/>
    </source>
</evidence>
<feature type="domain" description="Phospholipid/glycerol acyltransferase" evidence="20">
    <location>
        <begin position="76"/>
        <end position="190"/>
    </location>
</feature>
<dbReference type="GO" id="GO:0005886">
    <property type="term" value="C:plasma membrane"/>
    <property type="evidence" value="ECO:0007669"/>
    <property type="project" value="UniProtKB-SubCell"/>
</dbReference>
<comment type="domain">
    <text evidence="18">The HXXXXD motif is essential for acyltransferase activity and may constitute the binding site for the phosphate moiety of the glycerol-3-phosphate.</text>
</comment>
<comment type="catalytic activity">
    <reaction evidence="1 18">
        <text>a 1-acyl-sn-glycero-3-phosphate + an acyl-CoA = a 1,2-diacyl-sn-glycero-3-phosphate + CoA</text>
        <dbReference type="Rhea" id="RHEA:19709"/>
        <dbReference type="ChEBI" id="CHEBI:57287"/>
        <dbReference type="ChEBI" id="CHEBI:57970"/>
        <dbReference type="ChEBI" id="CHEBI:58342"/>
        <dbReference type="ChEBI" id="CHEBI:58608"/>
        <dbReference type="EC" id="2.3.1.51"/>
    </reaction>
</comment>
<dbReference type="CDD" id="cd07989">
    <property type="entry name" value="LPLAT_AGPAT-like"/>
    <property type="match status" value="1"/>
</dbReference>
<feature type="transmembrane region" description="Helical" evidence="19">
    <location>
        <begin position="15"/>
        <end position="36"/>
    </location>
</feature>
<comment type="pathway">
    <text evidence="3">Phospholipid metabolism; CDP-diacylglycerol biosynthesis; CDP-diacylglycerol from sn-glycerol 3-phosphate: step 2/3.</text>
</comment>
<keyword evidence="14 18" id="KW-0594">Phospholipid biosynthesis</keyword>
<evidence type="ECO:0000313" key="21">
    <source>
        <dbReference type="EMBL" id="HGU33976.1"/>
    </source>
</evidence>
<comment type="subcellular location">
    <subcellularLocation>
        <location evidence="2">Cell inner membrane</location>
        <topology evidence="2">Peripheral membrane protein</topology>
    </subcellularLocation>
</comment>
<evidence type="ECO:0000256" key="11">
    <source>
        <dbReference type="ARBA" id="ARBA00022679"/>
    </source>
</evidence>
<keyword evidence="11 18" id="KW-0808">Transferase</keyword>
<keyword evidence="12 18" id="KW-0443">Lipid metabolism</keyword>
<keyword evidence="19" id="KW-1133">Transmembrane helix</keyword>
<keyword evidence="13 19" id="KW-0472">Membrane</keyword>
<evidence type="ECO:0000256" key="5">
    <source>
        <dbReference type="ARBA" id="ARBA00008655"/>
    </source>
</evidence>
<dbReference type="PANTHER" id="PTHR10434:SF59">
    <property type="entry name" value="1-ACYL-SN-GLYCEROL-3-PHOSPHATE ACYLTRANSFERASE"/>
    <property type="match status" value="1"/>
</dbReference>
<evidence type="ECO:0000256" key="10">
    <source>
        <dbReference type="ARBA" id="ARBA00022519"/>
    </source>
</evidence>
<dbReference type="UniPathway" id="UPA00557">
    <property type="reaction ID" value="UER00613"/>
</dbReference>
<evidence type="ECO:0000256" key="9">
    <source>
        <dbReference type="ARBA" id="ARBA00022516"/>
    </source>
</evidence>
<dbReference type="NCBIfam" id="TIGR00530">
    <property type="entry name" value="AGP_acyltrn"/>
    <property type="match status" value="1"/>
</dbReference>
<keyword evidence="8" id="KW-1003">Cell membrane</keyword>
<gene>
    <name evidence="21" type="ORF">ENS29_14180</name>
</gene>
<dbReference type="GO" id="GO:0016024">
    <property type="term" value="P:CDP-diacylglycerol biosynthetic process"/>
    <property type="evidence" value="ECO:0007669"/>
    <property type="project" value="UniProtKB-UniPathway"/>
</dbReference>
<evidence type="ECO:0000256" key="8">
    <source>
        <dbReference type="ARBA" id="ARBA00022475"/>
    </source>
</evidence>
<dbReference type="AlphaFoldDB" id="A0A7C4W1Q6"/>
<evidence type="ECO:0000256" key="1">
    <source>
        <dbReference type="ARBA" id="ARBA00001141"/>
    </source>
</evidence>
<comment type="caution">
    <text evidence="21">The sequence shown here is derived from an EMBL/GenBank/DDBJ whole genome shotgun (WGS) entry which is preliminary data.</text>
</comment>
<evidence type="ECO:0000256" key="2">
    <source>
        <dbReference type="ARBA" id="ARBA00004417"/>
    </source>
</evidence>
<evidence type="ECO:0000256" key="4">
    <source>
        <dbReference type="ARBA" id="ARBA00005189"/>
    </source>
</evidence>
<evidence type="ECO:0000256" key="17">
    <source>
        <dbReference type="ARBA" id="ARBA00037183"/>
    </source>
</evidence>
<keyword evidence="19" id="KW-0812">Transmembrane</keyword>
<evidence type="ECO:0000256" key="16">
    <source>
        <dbReference type="ARBA" id="ARBA00023315"/>
    </source>
</evidence>
<keyword evidence="10" id="KW-0997">Cell inner membrane</keyword>
<keyword evidence="15 18" id="KW-1208">Phospholipid metabolism</keyword>
<evidence type="ECO:0000256" key="13">
    <source>
        <dbReference type="ARBA" id="ARBA00023136"/>
    </source>
</evidence>
<evidence type="ECO:0000256" key="6">
    <source>
        <dbReference type="ARBA" id="ARBA00013211"/>
    </source>
</evidence>
<dbReference type="InterPro" id="IPR002123">
    <property type="entry name" value="Plipid/glycerol_acylTrfase"/>
</dbReference>
<dbReference type="SMART" id="SM00563">
    <property type="entry name" value="PlsC"/>
    <property type="match status" value="1"/>
</dbReference>
<evidence type="ECO:0000256" key="14">
    <source>
        <dbReference type="ARBA" id="ARBA00023209"/>
    </source>
</evidence>
<dbReference type="EMBL" id="DSUH01000324">
    <property type="protein sequence ID" value="HGU33976.1"/>
    <property type="molecule type" value="Genomic_DNA"/>
</dbReference>
<evidence type="ECO:0000256" key="3">
    <source>
        <dbReference type="ARBA" id="ARBA00004728"/>
    </source>
</evidence>